<keyword evidence="6 7" id="KW-0472">Membrane</keyword>
<keyword evidence="4" id="KW-0378">Hydrolase</keyword>
<feature type="transmembrane region" description="Helical" evidence="7">
    <location>
        <begin position="141"/>
        <end position="161"/>
    </location>
</feature>
<dbReference type="Pfam" id="PF01694">
    <property type="entry name" value="Rhomboid"/>
    <property type="match status" value="1"/>
</dbReference>
<evidence type="ECO:0000256" key="5">
    <source>
        <dbReference type="ARBA" id="ARBA00022989"/>
    </source>
</evidence>
<organism evidence="9">
    <name type="scientific">uncultured Spirochaetota bacterium</name>
    <dbReference type="NCBI Taxonomy" id="460511"/>
    <lineage>
        <taxon>Bacteria</taxon>
        <taxon>Pseudomonadati</taxon>
        <taxon>Spirochaetota</taxon>
        <taxon>environmental samples</taxon>
    </lineage>
</organism>
<comment type="similarity">
    <text evidence="2">Belongs to the peptidase S54 family.</text>
</comment>
<keyword evidence="5 7" id="KW-1133">Transmembrane helix</keyword>
<evidence type="ECO:0000259" key="8">
    <source>
        <dbReference type="Pfam" id="PF01694"/>
    </source>
</evidence>
<evidence type="ECO:0000256" key="4">
    <source>
        <dbReference type="ARBA" id="ARBA00022801"/>
    </source>
</evidence>
<dbReference type="InterPro" id="IPR035952">
    <property type="entry name" value="Rhomboid-like_sf"/>
</dbReference>
<evidence type="ECO:0000256" key="2">
    <source>
        <dbReference type="ARBA" id="ARBA00009045"/>
    </source>
</evidence>
<evidence type="ECO:0000256" key="6">
    <source>
        <dbReference type="ARBA" id="ARBA00023136"/>
    </source>
</evidence>
<feature type="transmembrane region" description="Helical" evidence="7">
    <location>
        <begin position="54"/>
        <end position="77"/>
    </location>
</feature>
<comment type="subcellular location">
    <subcellularLocation>
        <location evidence="1">Membrane</location>
        <topology evidence="1">Multi-pass membrane protein</topology>
    </subcellularLocation>
</comment>
<dbReference type="InterPro" id="IPR022764">
    <property type="entry name" value="Peptidase_S54_rhomboid_dom"/>
</dbReference>
<dbReference type="InterPro" id="IPR050925">
    <property type="entry name" value="Rhomboid_protease_S54"/>
</dbReference>
<evidence type="ECO:0000256" key="3">
    <source>
        <dbReference type="ARBA" id="ARBA00022692"/>
    </source>
</evidence>
<dbReference type="GO" id="GO:0004252">
    <property type="term" value="F:serine-type endopeptidase activity"/>
    <property type="evidence" value="ECO:0007669"/>
    <property type="project" value="InterPro"/>
</dbReference>
<evidence type="ECO:0000256" key="1">
    <source>
        <dbReference type="ARBA" id="ARBA00004141"/>
    </source>
</evidence>
<reference evidence="9" key="1">
    <citation type="submission" date="2018-07" db="EMBL/GenBank/DDBJ databases">
        <authorList>
            <consortium name="Genoscope - CEA"/>
            <person name="William W."/>
        </authorList>
    </citation>
    <scope>NUCLEOTIDE SEQUENCE</scope>
    <source>
        <strain evidence="9">IK1</strain>
    </source>
</reference>
<evidence type="ECO:0000256" key="7">
    <source>
        <dbReference type="SAM" id="Phobius"/>
    </source>
</evidence>
<gene>
    <name evidence="9" type="ORF">TRIP_E100069</name>
</gene>
<feature type="transmembrane region" description="Helical" evidence="7">
    <location>
        <begin position="89"/>
        <end position="108"/>
    </location>
</feature>
<feature type="transmembrane region" description="Helical" evidence="7">
    <location>
        <begin position="114"/>
        <end position="134"/>
    </location>
</feature>
<dbReference type="EMBL" id="UPXP01000002">
    <property type="protein sequence ID" value="VBB38454.1"/>
    <property type="molecule type" value="Genomic_DNA"/>
</dbReference>
<dbReference type="AlphaFoldDB" id="A0A652ZRS0"/>
<accession>A0A652ZRS0</accession>
<name>A0A652ZRS0_9SPIR</name>
<dbReference type="PANTHER" id="PTHR43731:SF14">
    <property type="entry name" value="PRESENILIN-ASSOCIATED RHOMBOID-LIKE PROTEIN, MITOCHONDRIAL"/>
    <property type="match status" value="1"/>
</dbReference>
<feature type="domain" description="Peptidase S54 rhomboid" evidence="8">
    <location>
        <begin position="50"/>
        <end position="192"/>
    </location>
</feature>
<proteinExistence type="inferred from homology"/>
<protein>
    <submittedName>
        <fullName evidence="9">Rhomboid family protein</fullName>
    </submittedName>
</protein>
<keyword evidence="3 7" id="KW-0812">Transmembrane</keyword>
<dbReference type="GO" id="GO:0016020">
    <property type="term" value="C:membrane"/>
    <property type="evidence" value="ECO:0007669"/>
    <property type="project" value="UniProtKB-SubCell"/>
</dbReference>
<feature type="transmembrane region" description="Helical" evidence="7">
    <location>
        <begin position="173"/>
        <end position="192"/>
    </location>
</feature>
<dbReference type="PANTHER" id="PTHR43731">
    <property type="entry name" value="RHOMBOID PROTEASE"/>
    <property type="match status" value="1"/>
</dbReference>
<evidence type="ECO:0000313" key="9">
    <source>
        <dbReference type="EMBL" id="VBB38454.1"/>
    </source>
</evidence>
<dbReference type="Gene3D" id="1.20.1540.10">
    <property type="entry name" value="Rhomboid-like"/>
    <property type="match status" value="1"/>
</dbReference>
<sequence>MIRKPFRYSYFNATLYLIAANILFFALGYVFPLIKVYMALNPAALLSGFVWQILSYMFAHADISHLLVNMLGLFIFGTAVERSMGSKEFLLFYLLTGTLAGITSFGIYVATGSWYTMLLGSSGAVYALLLAFAVLNPEARIFLYGILPVRAPILVLGYAGIEIASQLFSFRSSVAHLTHLAGFFWSWLYFVLRFGINPAKRLFGPR</sequence>
<dbReference type="SMART" id="SM01160">
    <property type="entry name" value="DUF1751"/>
    <property type="match status" value="1"/>
</dbReference>
<dbReference type="SUPFAM" id="SSF144091">
    <property type="entry name" value="Rhomboid-like"/>
    <property type="match status" value="1"/>
</dbReference>
<feature type="transmembrane region" description="Helical" evidence="7">
    <location>
        <begin position="12"/>
        <end position="34"/>
    </location>
</feature>